<evidence type="ECO:0000259" key="1">
    <source>
        <dbReference type="Pfam" id="PF23055"/>
    </source>
</evidence>
<dbReference type="Proteomes" id="UP000691718">
    <property type="component" value="Unassembled WGS sequence"/>
</dbReference>
<evidence type="ECO:0000313" key="2">
    <source>
        <dbReference type="EMBL" id="CAG4969919.1"/>
    </source>
</evidence>
<reference evidence="2" key="1">
    <citation type="submission" date="2021-04" db="EMBL/GenBank/DDBJ databases">
        <authorList>
            <person name="Tunstrom K."/>
        </authorList>
    </citation>
    <scope>NUCLEOTIDE SEQUENCE</scope>
</reference>
<keyword evidence="3" id="KW-1185">Reference proteome</keyword>
<name>A0A8S3WMV6_PARAO</name>
<sequence length="138" mass="15454">MEVLHVVARSRKTPRYDGTTSADPAAALTVILARRNSHHRPGVAYPTILDRHAQNVIPTFRVSDGTTTPGEQVKYEMAVSKLGKDKLNQVSDLISNPPKQGRYNALKNRLLRAFQASADAQFNNHVWVCTSHQDFQYL</sequence>
<accession>A0A8S3WMV6</accession>
<dbReference type="OrthoDB" id="10257314at2759"/>
<proteinExistence type="predicted"/>
<evidence type="ECO:0000313" key="3">
    <source>
        <dbReference type="Proteomes" id="UP000691718"/>
    </source>
</evidence>
<dbReference type="EMBL" id="CAJQZP010000585">
    <property type="protein sequence ID" value="CAG4969919.1"/>
    <property type="molecule type" value="Genomic_DNA"/>
</dbReference>
<dbReference type="Pfam" id="PF23055">
    <property type="entry name" value="DUF7041"/>
    <property type="match status" value="1"/>
</dbReference>
<dbReference type="AlphaFoldDB" id="A0A8S3WMV6"/>
<protein>
    <submittedName>
        <fullName evidence="2">(apollo) hypothetical protein</fullName>
    </submittedName>
</protein>
<comment type="caution">
    <text evidence="2">The sequence shown here is derived from an EMBL/GenBank/DDBJ whole genome shotgun (WGS) entry which is preliminary data.</text>
</comment>
<dbReference type="InterPro" id="IPR055469">
    <property type="entry name" value="DUF7041"/>
</dbReference>
<gene>
    <name evidence="2" type="ORF">PAPOLLO_LOCUS8195</name>
</gene>
<feature type="domain" description="DUF7041" evidence="1">
    <location>
        <begin position="71"/>
        <end position="124"/>
    </location>
</feature>
<organism evidence="2 3">
    <name type="scientific">Parnassius apollo</name>
    <name type="common">Apollo butterfly</name>
    <name type="synonym">Papilio apollo</name>
    <dbReference type="NCBI Taxonomy" id="110799"/>
    <lineage>
        <taxon>Eukaryota</taxon>
        <taxon>Metazoa</taxon>
        <taxon>Ecdysozoa</taxon>
        <taxon>Arthropoda</taxon>
        <taxon>Hexapoda</taxon>
        <taxon>Insecta</taxon>
        <taxon>Pterygota</taxon>
        <taxon>Neoptera</taxon>
        <taxon>Endopterygota</taxon>
        <taxon>Lepidoptera</taxon>
        <taxon>Glossata</taxon>
        <taxon>Ditrysia</taxon>
        <taxon>Papilionoidea</taxon>
        <taxon>Papilionidae</taxon>
        <taxon>Parnassiinae</taxon>
        <taxon>Parnassini</taxon>
        <taxon>Parnassius</taxon>
        <taxon>Parnassius</taxon>
    </lineage>
</organism>